<evidence type="ECO:0000256" key="6">
    <source>
        <dbReference type="ARBA" id="ARBA00022989"/>
    </source>
</evidence>
<dbReference type="GO" id="GO:0015297">
    <property type="term" value="F:antiporter activity"/>
    <property type="evidence" value="ECO:0007669"/>
    <property type="project" value="UniProtKB-KW"/>
</dbReference>
<dbReference type="AlphaFoldDB" id="A0AA41ZLB5"/>
<feature type="transmembrane region" description="Helical" evidence="10">
    <location>
        <begin position="332"/>
        <end position="352"/>
    </location>
</feature>
<name>A0AA41ZLB5_9GAMM</name>
<keyword evidence="7" id="KW-0406">Ion transport</keyword>
<proteinExistence type="predicted"/>
<evidence type="ECO:0000256" key="9">
    <source>
        <dbReference type="ARBA" id="ARBA00031636"/>
    </source>
</evidence>
<feature type="transmembrane region" description="Helical" evidence="10">
    <location>
        <begin position="431"/>
        <end position="453"/>
    </location>
</feature>
<keyword evidence="4" id="KW-1003">Cell membrane</keyword>
<evidence type="ECO:0000256" key="8">
    <source>
        <dbReference type="ARBA" id="ARBA00023136"/>
    </source>
</evidence>
<dbReference type="GO" id="GO:0042910">
    <property type="term" value="F:xenobiotic transmembrane transporter activity"/>
    <property type="evidence" value="ECO:0007669"/>
    <property type="project" value="InterPro"/>
</dbReference>
<dbReference type="InterPro" id="IPR002528">
    <property type="entry name" value="MATE_fam"/>
</dbReference>
<keyword evidence="5 10" id="KW-0812">Transmembrane</keyword>
<evidence type="ECO:0000313" key="12">
    <source>
        <dbReference type="Proteomes" id="UP001165678"/>
    </source>
</evidence>
<feature type="transmembrane region" description="Helical" evidence="10">
    <location>
        <begin position="207"/>
        <end position="231"/>
    </location>
</feature>
<evidence type="ECO:0000256" key="10">
    <source>
        <dbReference type="SAM" id="Phobius"/>
    </source>
</evidence>
<accession>A0AA41ZLB5</accession>
<dbReference type="Pfam" id="PF01554">
    <property type="entry name" value="MatE"/>
    <property type="match status" value="2"/>
</dbReference>
<gene>
    <name evidence="11" type="ORF">OQ287_06535</name>
</gene>
<evidence type="ECO:0000256" key="1">
    <source>
        <dbReference type="ARBA" id="ARBA00004429"/>
    </source>
</evidence>
<keyword evidence="8 10" id="KW-0472">Membrane</keyword>
<dbReference type="PANTHER" id="PTHR43298">
    <property type="entry name" value="MULTIDRUG RESISTANCE PROTEIN NORM-RELATED"/>
    <property type="match status" value="1"/>
</dbReference>
<evidence type="ECO:0000256" key="7">
    <source>
        <dbReference type="ARBA" id="ARBA00023065"/>
    </source>
</evidence>
<feature type="transmembrane region" description="Helical" evidence="10">
    <location>
        <begin position="372"/>
        <end position="393"/>
    </location>
</feature>
<organism evidence="11 12">
    <name type="scientific">Larsenimonas rhizosphaerae</name>
    <dbReference type="NCBI Taxonomy" id="2944682"/>
    <lineage>
        <taxon>Bacteria</taxon>
        <taxon>Pseudomonadati</taxon>
        <taxon>Pseudomonadota</taxon>
        <taxon>Gammaproteobacteria</taxon>
        <taxon>Oceanospirillales</taxon>
        <taxon>Halomonadaceae</taxon>
        <taxon>Larsenimonas</taxon>
    </lineage>
</organism>
<dbReference type="EMBL" id="JAPIVE010000001">
    <property type="protein sequence ID" value="MCX2523888.1"/>
    <property type="molecule type" value="Genomic_DNA"/>
</dbReference>
<reference evidence="11" key="1">
    <citation type="submission" date="2022-11" db="EMBL/GenBank/DDBJ databases">
        <title>Larsenimonas rhizosphaerae sp. nov., isolated from a tidal mudflat.</title>
        <authorList>
            <person name="Lee S.D."/>
            <person name="Kim I.S."/>
        </authorList>
    </citation>
    <scope>NUCLEOTIDE SEQUENCE</scope>
    <source>
        <strain evidence="11">GH2-1</strain>
    </source>
</reference>
<dbReference type="PIRSF" id="PIRSF006603">
    <property type="entry name" value="DinF"/>
    <property type="match status" value="1"/>
</dbReference>
<dbReference type="PANTHER" id="PTHR43298:SF2">
    <property type="entry name" value="FMN_FAD EXPORTER YEEO-RELATED"/>
    <property type="match status" value="1"/>
</dbReference>
<comment type="subcellular location">
    <subcellularLocation>
        <location evidence="1">Cell inner membrane</location>
        <topology evidence="1">Multi-pass membrane protein</topology>
    </subcellularLocation>
</comment>
<keyword evidence="3" id="KW-0050">Antiport</keyword>
<evidence type="ECO:0000256" key="4">
    <source>
        <dbReference type="ARBA" id="ARBA00022475"/>
    </source>
</evidence>
<dbReference type="GO" id="GO:0006811">
    <property type="term" value="P:monoatomic ion transport"/>
    <property type="evidence" value="ECO:0007669"/>
    <property type="project" value="UniProtKB-KW"/>
</dbReference>
<feature type="transmembrane region" description="Helical" evidence="10">
    <location>
        <begin position="405"/>
        <end position="425"/>
    </location>
</feature>
<comment type="caution">
    <text evidence="11">The sequence shown here is derived from an EMBL/GenBank/DDBJ whole genome shotgun (WGS) entry which is preliminary data.</text>
</comment>
<dbReference type="InterPro" id="IPR050222">
    <property type="entry name" value="MATE_MdtK"/>
</dbReference>
<feature type="transmembrane region" description="Helical" evidence="10">
    <location>
        <begin position="260"/>
        <end position="283"/>
    </location>
</feature>
<evidence type="ECO:0000313" key="11">
    <source>
        <dbReference type="EMBL" id="MCX2523888.1"/>
    </source>
</evidence>
<sequence length="471" mass="50539">MTSLLQRSLTEARPLIRLTLPIFGAQLAQAGMGTVDVMMAGNASATDLAAVSVGTSLWIPLILFITGTLMGLTPIVAHCMGAHRAEDVSTYKRQALWAAIFMGLIAMAALQLAPPWLFAVMNVPDTVAMLSTQYLTALSFGLPAVALYQALRAYSDGLNHSRPSLMFSLLGLVLNIPANGILIFGGNGLQALFGNAIPESLAALPALGAYGCGIATAISMWVMCLGMYLYTRHARAYRHVRSGRGMTAPHYTQMMELLRIGFPIGVAIFTETTLFTLIALLIAGLGEVVVSAHQIALNFTSLMFMLPMSIGMALTVRVSHALGQNQPCRARFVAWNGIVLSLMAALINNLILWQGSHVIPSLYTGNTEVQALASQLILVAIIYQVSDVLQVSMAGALRGYKDTRIIMIFTLLAYWVIGLGSGLLLGRSAGWGVFGYWSGLILGLSAAALLLGIRLHRQSRLMIRAQPLNNH</sequence>
<feature type="transmembrane region" description="Helical" evidence="10">
    <location>
        <begin position="166"/>
        <end position="187"/>
    </location>
</feature>
<feature type="transmembrane region" description="Helical" evidence="10">
    <location>
        <begin position="295"/>
        <end position="320"/>
    </location>
</feature>
<keyword evidence="6 10" id="KW-1133">Transmembrane helix</keyword>
<dbReference type="GO" id="GO:0005886">
    <property type="term" value="C:plasma membrane"/>
    <property type="evidence" value="ECO:0007669"/>
    <property type="project" value="UniProtKB-SubCell"/>
</dbReference>
<protein>
    <recommendedName>
        <fullName evidence="9">Multidrug-efflux transporter</fullName>
    </recommendedName>
</protein>
<evidence type="ECO:0000256" key="2">
    <source>
        <dbReference type="ARBA" id="ARBA00022448"/>
    </source>
</evidence>
<evidence type="ECO:0000256" key="5">
    <source>
        <dbReference type="ARBA" id="ARBA00022692"/>
    </source>
</evidence>
<keyword evidence="12" id="KW-1185">Reference proteome</keyword>
<keyword evidence="2" id="KW-0813">Transport</keyword>
<feature type="transmembrane region" description="Helical" evidence="10">
    <location>
        <begin position="134"/>
        <end position="154"/>
    </location>
</feature>
<feature type="transmembrane region" description="Helical" evidence="10">
    <location>
        <begin position="95"/>
        <end position="114"/>
    </location>
</feature>
<dbReference type="Proteomes" id="UP001165678">
    <property type="component" value="Unassembled WGS sequence"/>
</dbReference>
<dbReference type="NCBIfam" id="TIGR00797">
    <property type="entry name" value="matE"/>
    <property type="match status" value="1"/>
</dbReference>
<feature type="transmembrane region" description="Helical" evidence="10">
    <location>
        <begin position="61"/>
        <end position="83"/>
    </location>
</feature>
<evidence type="ECO:0000256" key="3">
    <source>
        <dbReference type="ARBA" id="ARBA00022449"/>
    </source>
</evidence>
<dbReference type="InterPro" id="IPR048279">
    <property type="entry name" value="MdtK-like"/>
</dbReference>
<dbReference type="CDD" id="cd13131">
    <property type="entry name" value="MATE_NorM_like"/>
    <property type="match status" value="1"/>
</dbReference>